<evidence type="ECO:0000313" key="11">
    <source>
        <dbReference type="Proteomes" id="UP000192478"/>
    </source>
</evidence>
<proteinExistence type="inferred from homology"/>
<keyword evidence="2" id="KW-0004">4Fe-4S</keyword>
<protein>
    <submittedName>
        <fullName evidence="8">Fumarate hydratase</fullName>
    </submittedName>
    <submittedName>
        <fullName evidence="9">L(+)-tartrate dehydratase subunit alpha</fullName>
        <ecNumber evidence="9">4.2.1.32</ecNumber>
    </submittedName>
</protein>
<dbReference type="EMBL" id="CP020559">
    <property type="protein sequence ID" value="ARE85704.1"/>
    <property type="molecule type" value="Genomic_DNA"/>
</dbReference>
<dbReference type="KEGG" id="cfm:BJL90_05630"/>
<keyword evidence="3" id="KW-0479">Metal-binding</keyword>
<keyword evidence="5" id="KW-0411">Iron-sulfur</keyword>
<dbReference type="EC" id="4.2.1.32" evidence="9"/>
<evidence type="ECO:0000256" key="6">
    <source>
        <dbReference type="ARBA" id="ARBA00023239"/>
    </source>
</evidence>
<dbReference type="Proteomes" id="UP000192478">
    <property type="component" value="Chromosome"/>
</dbReference>
<dbReference type="RefSeq" id="WP_070965153.1">
    <property type="nucleotide sequence ID" value="NZ_CP017603.1"/>
</dbReference>
<name>A0AAC9RHM1_9CLOT</name>
<evidence type="ECO:0000313" key="8">
    <source>
        <dbReference type="EMBL" id="AOY75424.1"/>
    </source>
</evidence>
<organism evidence="9 11">
    <name type="scientific">Clostridium formicaceticum</name>
    <dbReference type="NCBI Taxonomy" id="1497"/>
    <lineage>
        <taxon>Bacteria</taxon>
        <taxon>Bacillati</taxon>
        <taxon>Bacillota</taxon>
        <taxon>Clostridia</taxon>
        <taxon>Eubacteriales</taxon>
        <taxon>Clostridiaceae</taxon>
        <taxon>Clostridium</taxon>
    </lineage>
</organism>
<dbReference type="Proteomes" id="UP000177894">
    <property type="component" value="Chromosome"/>
</dbReference>
<dbReference type="EMBL" id="CP017603">
    <property type="protein sequence ID" value="AOY75424.1"/>
    <property type="molecule type" value="Genomic_DNA"/>
</dbReference>
<evidence type="ECO:0000256" key="4">
    <source>
        <dbReference type="ARBA" id="ARBA00023004"/>
    </source>
</evidence>
<evidence type="ECO:0000259" key="7">
    <source>
        <dbReference type="Pfam" id="PF05681"/>
    </source>
</evidence>
<dbReference type="GO" id="GO:0046872">
    <property type="term" value="F:metal ion binding"/>
    <property type="evidence" value="ECO:0007669"/>
    <property type="project" value="UniProtKB-KW"/>
</dbReference>
<dbReference type="Pfam" id="PF05681">
    <property type="entry name" value="Fumerase"/>
    <property type="match status" value="1"/>
</dbReference>
<reference evidence="8 10" key="1">
    <citation type="submission" date="2016-10" db="EMBL/GenBank/DDBJ databases">
        <title>Complete Genome Sequence of Acetogen Clostridium formicoaceticum ATCC 27076.</title>
        <authorList>
            <person name="Bao T."/>
            <person name="Cheng C."/>
            <person name="Zhao J."/>
            <person name="Yang S.-T."/>
            <person name="Wang J."/>
            <person name="Wang M."/>
        </authorList>
    </citation>
    <scope>NUCLEOTIDE SEQUENCE [LARGE SCALE GENOMIC DNA]</scope>
    <source>
        <strain evidence="8 10">ATCC 27076</strain>
    </source>
</reference>
<evidence type="ECO:0000256" key="3">
    <source>
        <dbReference type="ARBA" id="ARBA00022723"/>
    </source>
</evidence>
<reference evidence="9 11" key="2">
    <citation type="submission" date="2017-03" db="EMBL/GenBank/DDBJ databases">
        <title>Complete sequence of Clostridium formicaceticum DSM 92.</title>
        <authorList>
            <person name="Poehlein A."/>
            <person name="Karl M."/>
            <person name="Bengelsdorf F.R."/>
            <person name="Duerre P."/>
            <person name="Daniel R."/>
        </authorList>
    </citation>
    <scope>NUCLEOTIDE SEQUENCE [LARGE SCALE GENOMIC DNA]</scope>
    <source>
        <strain evidence="9 11">DSM 92</strain>
    </source>
</reference>
<accession>A0AAC9RHM1</accession>
<dbReference type="InterPro" id="IPR051208">
    <property type="entry name" value="Class-I_Fumarase/Tartrate_DH"/>
</dbReference>
<evidence type="ECO:0000256" key="1">
    <source>
        <dbReference type="ARBA" id="ARBA00008876"/>
    </source>
</evidence>
<dbReference type="InterPro" id="IPR004646">
    <property type="entry name" value="Fe-S_hydro-lyase_TtdA-typ_cat"/>
</dbReference>
<dbReference type="NCBIfam" id="TIGR00722">
    <property type="entry name" value="ttdA_fumA_fumB"/>
    <property type="match status" value="1"/>
</dbReference>
<dbReference type="AlphaFoldDB" id="A0AAC9RHM1"/>
<keyword evidence="4" id="KW-0408">Iron</keyword>
<comment type="similarity">
    <text evidence="1">Belongs to the class-I fumarase family.</text>
</comment>
<sequence>MRIIDTKEVIPIIKNLCKKACYALDEDFIEVLKASFEKEESPLGKEILESLIENAIYAKKEQVACCQDTGITIVHMEIGQEVTWEGIPLIDAINEGVRQGYVEGYLRKSVVQDPILRKNTGDNTPAVVRTEIVAGDQVKVTIMPKGAGSENMSRLKMLTPADGIKGIKEFVIETIELAGGKACPPYIVGIGIGGTMDLAAWLAKKSLERPIGDRNKAEHLAALEIELRDIINDLGLGPLGLGGRVTALDVHIEAYACHIASLPIAVNLQCHANRHAVVTI</sequence>
<dbReference type="PANTHER" id="PTHR30389">
    <property type="entry name" value="FUMARATE HYDRATASE-RELATED"/>
    <property type="match status" value="1"/>
</dbReference>
<evidence type="ECO:0000256" key="2">
    <source>
        <dbReference type="ARBA" id="ARBA00022485"/>
    </source>
</evidence>
<dbReference type="GO" id="GO:0008730">
    <property type="term" value="F:L(+)-tartrate dehydratase activity"/>
    <property type="evidence" value="ECO:0007669"/>
    <property type="project" value="UniProtKB-EC"/>
</dbReference>
<feature type="domain" description="Fe-S hydro-lyase tartrate dehydratase alpha-type catalytic" evidence="7">
    <location>
        <begin position="13"/>
        <end position="278"/>
    </location>
</feature>
<gene>
    <name evidence="9" type="primary">ttdA_1</name>
    <name evidence="8" type="ORF">BJL90_05630</name>
    <name evidence="9" type="ORF">CLFO_00150</name>
</gene>
<keyword evidence="10" id="KW-1185">Reference proteome</keyword>
<evidence type="ECO:0000256" key="5">
    <source>
        <dbReference type="ARBA" id="ARBA00023014"/>
    </source>
</evidence>
<dbReference type="PANTHER" id="PTHR30389:SF17">
    <property type="entry name" value="L(+)-TARTRATE DEHYDRATASE SUBUNIT ALPHA-RELATED"/>
    <property type="match status" value="1"/>
</dbReference>
<evidence type="ECO:0000313" key="9">
    <source>
        <dbReference type="EMBL" id="ARE85704.1"/>
    </source>
</evidence>
<evidence type="ECO:0000313" key="10">
    <source>
        <dbReference type="Proteomes" id="UP000177894"/>
    </source>
</evidence>
<keyword evidence="6 9" id="KW-0456">Lyase</keyword>
<dbReference type="GO" id="GO:0051539">
    <property type="term" value="F:4 iron, 4 sulfur cluster binding"/>
    <property type="evidence" value="ECO:0007669"/>
    <property type="project" value="UniProtKB-KW"/>
</dbReference>
<dbReference type="NCBIfam" id="NF004885">
    <property type="entry name" value="PRK06246.1"/>
    <property type="match status" value="1"/>
</dbReference>